<protein>
    <submittedName>
        <fullName evidence="2">Uncharacterized protein</fullName>
    </submittedName>
</protein>
<evidence type="ECO:0000313" key="2">
    <source>
        <dbReference type="EMBL" id="WAC03023.1"/>
    </source>
</evidence>
<accession>A0A9E8MWV8</accession>
<organism evidence="2 3">
    <name type="scientific">Lacinutrix neustonica</name>
    <dbReference type="NCBI Taxonomy" id="2980107"/>
    <lineage>
        <taxon>Bacteria</taxon>
        <taxon>Pseudomonadati</taxon>
        <taxon>Bacteroidota</taxon>
        <taxon>Flavobacteriia</taxon>
        <taxon>Flavobacteriales</taxon>
        <taxon>Flavobacteriaceae</taxon>
        <taxon>Lacinutrix</taxon>
    </lineage>
</organism>
<evidence type="ECO:0000256" key="1">
    <source>
        <dbReference type="SAM" id="SignalP"/>
    </source>
</evidence>
<feature type="signal peptide" evidence="1">
    <location>
        <begin position="1"/>
        <end position="19"/>
    </location>
</feature>
<dbReference type="RefSeq" id="WP_267677610.1">
    <property type="nucleotide sequence ID" value="NZ_CP113088.1"/>
</dbReference>
<dbReference type="EMBL" id="CP113088">
    <property type="protein sequence ID" value="WAC03023.1"/>
    <property type="molecule type" value="Genomic_DNA"/>
</dbReference>
<dbReference type="KEGG" id="lnu:N7U66_05175"/>
<sequence>MKKILLTLIFLGLMTNLSAQECEYAEYYQLVAIAKKEYSQQNYKEASKNFKLAFSKTDFPLGHDLSFALVTANKTNDDMWAGFIAEKLAQGGVPLRYFVKYKKKNWYQKFNYEFENYSNYYRENLNSELREKLISLLNRDSEFNSKYHEWRTKKIEMTLQELIDGATAILMEFQNLTDNYGFQNERLIGYNYVRRKNNIEPYPIGVLIVHIYQRGVLIFKDDIQDIICKGGLHPNYGETLKGIRGFGDSTGIEQEMKTRYAKYRGTE</sequence>
<reference evidence="2" key="1">
    <citation type="submission" date="2022-11" db="EMBL/GenBank/DDBJ databases">
        <title>Lacinutrix neustonica HL-RS19T sp. nov., isolated from the surface microlayer sample of brackish Lake Shihwa.</title>
        <authorList>
            <person name="Choi J.Y."/>
            <person name="Hwang C.Y."/>
        </authorList>
    </citation>
    <scope>NUCLEOTIDE SEQUENCE</scope>
    <source>
        <strain evidence="2">HL-RS19</strain>
    </source>
</reference>
<dbReference type="AlphaFoldDB" id="A0A9E8MWV8"/>
<gene>
    <name evidence="2" type="ORF">N7U66_05175</name>
</gene>
<name>A0A9E8MWV8_9FLAO</name>
<feature type="chain" id="PRO_5039305645" evidence="1">
    <location>
        <begin position="20"/>
        <end position="267"/>
    </location>
</feature>
<keyword evidence="3" id="KW-1185">Reference proteome</keyword>
<dbReference type="Proteomes" id="UP001164705">
    <property type="component" value="Chromosome"/>
</dbReference>
<keyword evidence="1" id="KW-0732">Signal</keyword>
<evidence type="ECO:0000313" key="3">
    <source>
        <dbReference type="Proteomes" id="UP001164705"/>
    </source>
</evidence>
<proteinExistence type="predicted"/>